<comment type="caution">
    <text evidence="3">The sequence shown here is derived from an EMBL/GenBank/DDBJ whole genome shotgun (WGS) entry which is preliminary data.</text>
</comment>
<dbReference type="Gene3D" id="3.10.110.10">
    <property type="entry name" value="Ubiquitin Conjugating Enzyme"/>
    <property type="match status" value="1"/>
</dbReference>
<dbReference type="SMART" id="SM00212">
    <property type="entry name" value="UBCc"/>
    <property type="match status" value="1"/>
</dbReference>
<dbReference type="InterPro" id="IPR000608">
    <property type="entry name" value="UBC"/>
</dbReference>
<proteinExistence type="predicted"/>
<dbReference type="PANTHER" id="PTHR24068">
    <property type="entry name" value="UBIQUITIN-CONJUGATING ENZYME E2"/>
    <property type="match status" value="1"/>
</dbReference>
<organism evidence="3 4">
    <name type="scientific">Anaeramoeba flamelloides</name>
    <dbReference type="NCBI Taxonomy" id="1746091"/>
    <lineage>
        <taxon>Eukaryota</taxon>
        <taxon>Metamonada</taxon>
        <taxon>Anaeramoebidae</taxon>
        <taxon>Anaeramoeba</taxon>
    </lineage>
</organism>
<dbReference type="CDD" id="cd23807">
    <property type="entry name" value="UEV_UBE2V"/>
    <property type="match status" value="1"/>
</dbReference>
<feature type="domain" description="UBC core" evidence="2">
    <location>
        <begin position="15"/>
        <end position="150"/>
    </location>
</feature>
<evidence type="ECO:0000313" key="3">
    <source>
        <dbReference type="EMBL" id="KAJ3425018.1"/>
    </source>
</evidence>
<reference evidence="3" key="1">
    <citation type="submission" date="2022-08" db="EMBL/GenBank/DDBJ databases">
        <title>Novel sulphate-reducing endosymbionts in the free-living metamonad Anaeramoeba.</title>
        <authorList>
            <person name="Jerlstrom-Hultqvist J."/>
            <person name="Cepicka I."/>
            <person name="Gallot-Lavallee L."/>
            <person name="Salas-Leiva D."/>
            <person name="Curtis B.A."/>
            <person name="Zahonova K."/>
            <person name="Pipaliya S."/>
            <person name="Dacks J."/>
            <person name="Roger A.J."/>
        </authorList>
    </citation>
    <scope>NUCLEOTIDE SEQUENCE</scope>
    <source>
        <strain evidence="3">Busselton2</strain>
    </source>
</reference>
<protein>
    <recommendedName>
        <fullName evidence="2">UBC core domain-containing protein</fullName>
    </recommendedName>
</protein>
<dbReference type="Proteomes" id="UP001146793">
    <property type="component" value="Unassembled WGS sequence"/>
</dbReference>
<accession>A0AAV7Y5I0</accession>
<evidence type="ECO:0000313" key="4">
    <source>
        <dbReference type="Proteomes" id="UP001146793"/>
    </source>
</evidence>
<name>A0AAV7Y5I0_9EUKA</name>
<keyword evidence="1" id="KW-0833">Ubl conjugation pathway</keyword>
<evidence type="ECO:0000256" key="1">
    <source>
        <dbReference type="ARBA" id="ARBA00022786"/>
    </source>
</evidence>
<dbReference type="FunFam" id="3.10.110.10:FF:000026">
    <property type="entry name" value="Ubiquitin-conjugating enzyme E2 variant"/>
    <property type="match status" value="1"/>
</dbReference>
<dbReference type="AlphaFoldDB" id="A0AAV7Y5I0"/>
<dbReference type="EMBL" id="JANTQA010000070">
    <property type="protein sequence ID" value="KAJ3425018.1"/>
    <property type="molecule type" value="Genomic_DNA"/>
</dbReference>
<dbReference type="Pfam" id="PF00179">
    <property type="entry name" value="UQ_con"/>
    <property type="match status" value="1"/>
</dbReference>
<dbReference type="InterPro" id="IPR016135">
    <property type="entry name" value="UBQ-conjugating_enzyme/RWD"/>
</dbReference>
<sequence>MTRRRKKNISKAVEPRNFRLLRELDEGQKNSNTSEVSYGLEDPEDTYLSSWIGTIIGPQSTVHYGRIYSIKLYCDDDYPKKAPIVRFKTKINMDCVNNDGTINITKFPLLGPNSWDHTTTLETILIHIRNKMQESQNKNLRQPNEGEEYN</sequence>
<dbReference type="SUPFAM" id="SSF54495">
    <property type="entry name" value="UBC-like"/>
    <property type="match status" value="1"/>
</dbReference>
<dbReference type="PROSITE" id="PS50127">
    <property type="entry name" value="UBC_2"/>
    <property type="match status" value="1"/>
</dbReference>
<evidence type="ECO:0000259" key="2">
    <source>
        <dbReference type="PROSITE" id="PS50127"/>
    </source>
</evidence>
<gene>
    <name evidence="3" type="ORF">M0812_27449</name>
</gene>